<organism evidence="10 11">
    <name type="scientific">Physocladia obscura</name>
    <dbReference type="NCBI Taxonomy" id="109957"/>
    <lineage>
        <taxon>Eukaryota</taxon>
        <taxon>Fungi</taxon>
        <taxon>Fungi incertae sedis</taxon>
        <taxon>Chytridiomycota</taxon>
        <taxon>Chytridiomycota incertae sedis</taxon>
        <taxon>Chytridiomycetes</taxon>
        <taxon>Chytridiales</taxon>
        <taxon>Chytriomycetaceae</taxon>
        <taxon>Physocladia</taxon>
    </lineage>
</organism>
<keyword evidence="6 9" id="KW-0418">Kinase</keyword>
<dbReference type="InterPro" id="IPR027417">
    <property type="entry name" value="P-loop_NTPase"/>
</dbReference>
<evidence type="ECO:0000256" key="9">
    <source>
        <dbReference type="RuleBase" id="RU363066"/>
    </source>
</evidence>
<name>A0AAD5XA60_9FUNG</name>
<evidence type="ECO:0000256" key="2">
    <source>
        <dbReference type="ARBA" id="ARBA00008420"/>
    </source>
</evidence>
<dbReference type="PANTHER" id="PTHR43442:SF3">
    <property type="entry name" value="GLUCONOKINASE-RELATED"/>
    <property type="match status" value="1"/>
</dbReference>
<keyword evidence="7 9" id="KW-0067">ATP-binding</keyword>
<accession>A0AAD5XA60</accession>
<keyword evidence="4 9" id="KW-0808">Transferase</keyword>
<dbReference type="Proteomes" id="UP001211907">
    <property type="component" value="Unassembled WGS sequence"/>
</dbReference>
<dbReference type="AlphaFoldDB" id="A0AAD5XA60"/>
<evidence type="ECO:0000313" key="11">
    <source>
        <dbReference type="Proteomes" id="UP001211907"/>
    </source>
</evidence>
<evidence type="ECO:0000256" key="5">
    <source>
        <dbReference type="ARBA" id="ARBA00022741"/>
    </source>
</evidence>
<evidence type="ECO:0000256" key="6">
    <source>
        <dbReference type="ARBA" id="ARBA00022777"/>
    </source>
</evidence>
<dbReference type="EC" id="2.7.1.12" evidence="3 9"/>
<evidence type="ECO:0000256" key="7">
    <source>
        <dbReference type="ARBA" id="ARBA00022840"/>
    </source>
</evidence>
<reference evidence="10" key="1">
    <citation type="submission" date="2020-05" db="EMBL/GenBank/DDBJ databases">
        <title>Phylogenomic resolution of chytrid fungi.</title>
        <authorList>
            <person name="Stajich J.E."/>
            <person name="Amses K."/>
            <person name="Simmons R."/>
            <person name="Seto K."/>
            <person name="Myers J."/>
            <person name="Bonds A."/>
            <person name="Quandt C.A."/>
            <person name="Barry K."/>
            <person name="Liu P."/>
            <person name="Grigoriev I."/>
            <person name="Longcore J.E."/>
            <person name="James T.Y."/>
        </authorList>
    </citation>
    <scope>NUCLEOTIDE SEQUENCE</scope>
    <source>
        <strain evidence="10">JEL0513</strain>
    </source>
</reference>
<dbReference type="InterPro" id="IPR006001">
    <property type="entry name" value="Therm_gnt_kin"/>
</dbReference>
<dbReference type="NCBIfam" id="TIGR01313">
    <property type="entry name" value="therm_gnt_kin"/>
    <property type="match status" value="1"/>
</dbReference>
<dbReference type="GO" id="GO:0005524">
    <property type="term" value="F:ATP binding"/>
    <property type="evidence" value="ECO:0007669"/>
    <property type="project" value="UniProtKB-KW"/>
</dbReference>
<dbReference type="Gene3D" id="3.40.50.300">
    <property type="entry name" value="P-loop containing nucleotide triphosphate hydrolases"/>
    <property type="match status" value="1"/>
</dbReference>
<evidence type="ECO:0000313" key="10">
    <source>
        <dbReference type="EMBL" id="KAJ3111820.1"/>
    </source>
</evidence>
<protein>
    <recommendedName>
        <fullName evidence="3 9">Gluconokinase</fullName>
        <ecNumber evidence="3 9">2.7.1.12</ecNumber>
    </recommendedName>
</protein>
<comment type="pathway">
    <text evidence="1 9">Carbohydrate acid metabolism; D-gluconate degradation.</text>
</comment>
<sequence>MDGDGQEGTVVFVMGVSGSGKSTIAARVADAFGGEFIEGDDLHPAANVAKMASGEPLSDADRMPWLESVASAAASAALRGGGGRAAVAGAVAVATCSALKSAYRRRLRDHVALRAGKKHTRVVFLFVQIARAVVAARLSRRVGHFMPAALLDSQFAALETPSPREEPDVLFLNVQGEESPEQLADEAISLVSAALQIPRKT</sequence>
<dbReference type="GO" id="GO:0046316">
    <property type="term" value="F:gluconokinase activity"/>
    <property type="evidence" value="ECO:0007669"/>
    <property type="project" value="UniProtKB-EC"/>
</dbReference>
<dbReference type="SUPFAM" id="SSF52540">
    <property type="entry name" value="P-loop containing nucleoside triphosphate hydrolases"/>
    <property type="match status" value="1"/>
</dbReference>
<comment type="catalytic activity">
    <reaction evidence="8 9">
        <text>D-gluconate + ATP = 6-phospho-D-gluconate + ADP + H(+)</text>
        <dbReference type="Rhea" id="RHEA:19433"/>
        <dbReference type="ChEBI" id="CHEBI:15378"/>
        <dbReference type="ChEBI" id="CHEBI:18391"/>
        <dbReference type="ChEBI" id="CHEBI:30616"/>
        <dbReference type="ChEBI" id="CHEBI:58759"/>
        <dbReference type="ChEBI" id="CHEBI:456216"/>
        <dbReference type="EC" id="2.7.1.12"/>
    </reaction>
</comment>
<dbReference type="EMBL" id="JADGJH010001595">
    <property type="protein sequence ID" value="KAJ3111820.1"/>
    <property type="molecule type" value="Genomic_DNA"/>
</dbReference>
<keyword evidence="11" id="KW-1185">Reference proteome</keyword>
<comment type="caution">
    <text evidence="10">The sequence shown here is derived from an EMBL/GenBank/DDBJ whole genome shotgun (WGS) entry which is preliminary data.</text>
</comment>
<keyword evidence="5 9" id="KW-0547">Nucleotide-binding</keyword>
<evidence type="ECO:0000256" key="8">
    <source>
        <dbReference type="ARBA" id="ARBA00048090"/>
    </source>
</evidence>
<gene>
    <name evidence="10" type="ORF">HK100_002546</name>
</gene>
<comment type="similarity">
    <text evidence="2 9">Belongs to the gluconokinase GntK/GntV family.</text>
</comment>
<dbReference type="Pfam" id="PF13671">
    <property type="entry name" value="AAA_33"/>
    <property type="match status" value="1"/>
</dbReference>
<dbReference type="CDD" id="cd02021">
    <property type="entry name" value="GntK"/>
    <property type="match status" value="1"/>
</dbReference>
<evidence type="ECO:0000256" key="1">
    <source>
        <dbReference type="ARBA" id="ARBA00004875"/>
    </source>
</evidence>
<evidence type="ECO:0000256" key="3">
    <source>
        <dbReference type="ARBA" id="ARBA00012054"/>
    </source>
</evidence>
<proteinExistence type="inferred from homology"/>
<dbReference type="PANTHER" id="PTHR43442">
    <property type="entry name" value="GLUCONOKINASE-RELATED"/>
    <property type="match status" value="1"/>
</dbReference>
<dbReference type="GO" id="GO:0005975">
    <property type="term" value="P:carbohydrate metabolic process"/>
    <property type="evidence" value="ECO:0007669"/>
    <property type="project" value="InterPro"/>
</dbReference>
<dbReference type="GO" id="GO:0005737">
    <property type="term" value="C:cytoplasm"/>
    <property type="evidence" value="ECO:0007669"/>
    <property type="project" value="TreeGrafter"/>
</dbReference>
<evidence type="ECO:0000256" key="4">
    <source>
        <dbReference type="ARBA" id="ARBA00022679"/>
    </source>
</evidence>